<dbReference type="InterPro" id="IPR003439">
    <property type="entry name" value="ABC_transporter-like_ATP-bd"/>
</dbReference>
<keyword evidence="4 6" id="KW-0067">ATP-binding</keyword>
<dbReference type="SMART" id="SM00382">
    <property type="entry name" value="AAA"/>
    <property type="match status" value="1"/>
</dbReference>
<proteinExistence type="inferred from homology"/>
<keyword evidence="2" id="KW-0813">Transport</keyword>
<evidence type="ECO:0000256" key="1">
    <source>
        <dbReference type="ARBA" id="ARBA00005417"/>
    </source>
</evidence>
<dbReference type="PANTHER" id="PTHR42788:SF19">
    <property type="entry name" value="ALIPHATIC SULFONATES IMPORT ATP-BINDING PROTEIN SSUB 2"/>
    <property type="match status" value="1"/>
</dbReference>
<dbReference type="Proteomes" id="UP001431221">
    <property type="component" value="Unassembled WGS sequence"/>
</dbReference>
<dbReference type="InterPro" id="IPR003593">
    <property type="entry name" value="AAA+_ATPase"/>
</dbReference>
<name>A0ABT0GUD2_9HYPH</name>
<dbReference type="EMBL" id="JALNMJ010000008">
    <property type="protein sequence ID" value="MCK7613041.1"/>
    <property type="molecule type" value="Genomic_DNA"/>
</dbReference>
<protein>
    <submittedName>
        <fullName evidence="6">ABC transporter ATP-binding protein</fullName>
    </submittedName>
</protein>
<dbReference type="RefSeq" id="WP_248154525.1">
    <property type="nucleotide sequence ID" value="NZ_JALNMJ010000008.1"/>
</dbReference>
<dbReference type="PANTHER" id="PTHR42788">
    <property type="entry name" value="TAURINE IMPORT ATP-BINDING PROTEIN-RELATED"/>
    <property type="match status" value="1"/>
</dbReference>
<evidence type="ECO:0000313" key="7">
    <source>
        <dbReference type="Proteomes" id="UP001431221"/>
    </source>
</evidence>
<sequence>MSANATSPVTVSLKHVRKVFENGTTALENFSLDVRQGEFVSLLGPSGCGKSSALRIIAGLSEPSSGTVDWPMADAAGLQHELGFVFQEPTLMPWASVFSNVWLPLRAKGVSKSAACDRVMESLATVGLEDFAGHRPQELSGGMKMRVSIARALITRPKVLLMDEPFAALDEITRFKLNNDLLQLQERFGWTILFVTHSVFESVYLSSRVVVMAARPGRVIQDLAIEAPRPRQDGFRTSPYYSARCRDVSAALESAMVPMDGM</sequence>
<dbReference type="Pfam" id="PF00005">
    <property type="entry name" value="ABC_tran"/>
    <property type="match status" value="1"/>
</dbReference>
<dbReference type="GO" id="GO:0005524">
    <property type="term" value="F:ATP binding"/>
    <property type="evidence" value="ECO:0007669"/>
    <property type="project" value="UniProtKB-KW"/>
</dbReference>
<dbReference type="CDD" id="cd03293">
    <property type="entry name" value="ABC_NrtD_SsuB_transporters"/>
    <property type="match status" value="1"/>
</dbReference>
<evidence type="ECO:0000256" key="2">
    <source>
        <dbReference type="ARBA" id="ARBA00022448"/>
    </source>
</evidence>
<dbReference type="InterPro" id="IPR027417">
    <property type="entry name" value="P-loop_NTPase"/>
</dbReference>
<gene>
    <name evidence="6" type="ORF">M0H32_12765</name>
</gene>
<reference evidence="6" key="1">
    <citation type="submission" date="2022-04" db="EMBL/GenBank/DDBJ databases">
        <title>Roseibium sp. CAU 1639 isolated from mud.</title>
        <authorList>
            <person name="Kim W."/>
        </authorList>
    </citation>
    <scope>NUCLEOTIDE SEQUENCE</scope>
    <source>
        <strain evidence="6">CAU 1639</strain>
    </source>
</reference>
<evidence type="ECO:0000259" key="5">
    <source>
        <dbReference type="PROSITE" id="PS50893"/>
    </source>
</evidence>
<evidence type="ECO:0000256" key="3">
    <source>
        <dbReference type="ARBA" id="ARBA00022741"/>
    </source>
</evidence>
<evidence type="ECO:0000313" key="6">
    <source>
        <dbReference type="EMBL" id="MCK7613041.1"/>
    </source>
</evidence>
<feature type="domain" description="ABC transporter" evidence="5">
    <location>
        <begin position="11"/>
        <end position="239"/>
    </location>
</feature>
<dbReference type="InterPro" id="IPR050166">
    <property type="entry name" value="ABC_transporter_ATP-bind"/>
</dbReference>
<dbReference type="SUPFAM" id="SSF52540">
    <property type="entry name" value="P-loop containing nucleoside triphosphate hydrolases"/>
    <property type="match status" value="1"/>
</dbReference>
<dbReference type="PROSITE" id="PS50893">
    <property type="entry name" value="ABC_TRANSPORTER_2"/>
    <property type="match status" value="1"/>
</dbReference>
<evidence type="ECO:0000256" key="4">
    <source>
        <dbReference type="ARBA" id="ARBA00022840"/>
    </source>
</evidence>
<dbReference type="Gene3D" id="3.40.50.300">
    <property type="entry name" value="P-loop containing nucleotide triphosphate hydrolases"/>
    <property type="match status" value="1"/>
</dbReference>
<organism evidence="6 7">
    <name type="scientific">Roseibium sediminicola</name>
    <dbReference type="NCBI Taxonomy" id="2933272"/>
    <lineage>
        <taxon>Bacteria</taxon>
        <taxon>Pseudomonadati</taxon>
        <taxon>Pseudomonadota</taxon>
        <taxon>Alphaproteobacteria</taxon>
        <taxon>Hyphomicrobiales</taxon>
        <taxon>Stappiaceae</taxon>
        <taxon>Roseibium</taxon>
    </lineage>
</organism>
<accession>A0ABT0GUD2</accession>
<keyword evidence="3" id="KW-0547">Nucleotide-binding</keyword>
<dbReference type="InterPro" id="IPR017871">
    <property type="entry name" value="ABC_transporter-like_CS"/>
</dbReference>
<keyword evidence="7" id="KW-1185">Reference proteome</keyword>
<comment type="caution">
    <text evidence="6">The sequence shown here is derived from an EMBL/GenBank/DDBJ whole genome shotgun (WGS) entry which is preliminary data.</text>
</comment>
<comment type="similarity">
    <text evidence="1">Belongs to the ABC transporter superfamily.</text>
</comment>
<dbReference type="PROSITE" id="PS00211">
    <property type="entry name" value="ABC_TRANSPORTER_1"/>
    <property type="match status" value="1"/>
</dbReference>